<evidence type="ECO:0000313" key="2">
    <source>
        <dbReference type="Proteomes" id="UP000828924"/>
    </source>
</evidence>
<dbReference type="Gene3D" id="3.40.190.10">
    <property type="entry name" value="Periplasmic binding protein-like II"/>
    <property type="match status" value="1"/>
</dbReference>
<dbReference type="InterPro" id="IPR006059">
    <property type="entry name" value="SBP"/>
</dbReference>
<name>A0ABY3X026_9ACTN</name>
<dbReference type="SUPFAM" id="SSF53850">
    <property type="entry name" value="Periplasmic binding protein-like II"/>
    <property type="match status" value="1"/>
</dbReference>
<dbReference type="PANTHER" id="PTHR43649">
    <property type="entry name" value="ARABINOSE-BINDING PROTEIN-RELATED"/>
    <property type="match status" value="1"/>
</dbReference>
<dbReference type="Pfam" id="PF01547">
    <property type="entry name" value="SBP_bac_1"/>
    <property type="match status" value="1"/>
</dbReference>
<dbReference type="Proteomes" id="UP000828924">
    <property type="component" value="Chromosome"/>
</dbReference>
<dbReference type="EMBL" id="CP071872">
    <property type="protein sequence ID" value="UNM16867.1"/>
    <property type="molecule type" value="Genomic_DNA"/>
</dbReference>
<dbReference type="InterPro" id="IPR050490">
    <property type="entry name" value="Bact_solute-bd_prot1"/>
</dbReference>
<organism evidence="1 2">
    <name type="scientific">Streptomyces formicae</name>
    <dbReference type="NCBI Taxonomy" id="1616117"/>
    <lineage>
        <taxon>Bacteria</taxon>
        <taxon>Bacillati</taxon>
        <taxon>Actinomycetota</taxon>
        <taxon>Actinomycetes</taxon>
        <taxon>Kitasatosporales</taxon>
        <taxon>Streptomycetaceae</taxon>
        <taxon>Streptomyces</taxon>
    </lineage>
</organism>
<dbReference type="PANTHER" id="PTHR43649:SF30">
    <property type="entry name" value="ABC TRANSPORTER SUBSTRATE-BINDING PROTEIN"/>
    <property type="match status" value="1"/>
</dbReference>
<keyword evidence="2" id="KW-1185">Reference proteome</keyword>
<protein>
    <submittedName>
        <fullName evidence="1">Extracellular solute-binding protein</fullName>
    </submittedName>
</protein>
<evidence type="ECO:0000313" key="1">
    <source>
        <dbReference type="EMBL" id="UNM16867.1"/>
    </source>
</evidence>
<proteinExistence type="predicted"/>
<gene>
    <name evidence="1" type="ORF">J4032_34485</name>
</gene>
<dbReference type="RefSeq" id="WP_242339784.1">
    <property type="nucleotide sequence ID" value="NZ_CP071872.1"/>
</dbReference>
<sequence>MTAMVATAAMVAALAGCGSSDEGGDVTLKLVAADYGTGAADSSQEYWDKLARAFEAKNAGIKVDVDVYSWKDVDRKVAEMVEAGNAPDIAQIGAYADYVKQDKLYRTEELVSVPTQANFLPLLSDAGRVDRVQYGMPFAASTRLLFFNKDLFTAAGLEAPATWAGIRTAAQKLKAGGVEYPFALPLGSEESQAETMIWMLSGGGGYQNRSSGVYEIDSAENVDTFNWLRDNLVTPKLTGPVAPAQLDRAQAFAAFTRGEVGMLNGHPTLMQTAEKAGIDVGTVPMPGIEGKAPASMGVADWMMGFKQHGHRKEIGRFLDFAYSDTNVLEFSDRYDILPVTVTASQKMEADDAHNDLRAFLEALPHSELYPFGETSWAKVSASVKKNIGSAVQPDGDPAAVLGRIASEAAAAEAKAKE</sequence>
<reference evidence="1 2" key="1">
    <citation type="submission" date="2021-03" db="EMBL/GenBank/DDBJ databases">
        <title>Complete genome of Streptomyces formicae strain 1H-GS9 (DSM 100524).</title>
        <authorList>
            <person name="Atanasov K.E."/>
            <person name="Altabella T."/>
            <person name="Ferrer A."/>
        </authorList>
    </citation>
    <scope>NUCLEOTIDE SEQUENCE [LARGE SCALE GENOMIC DNA]</scope>
    <source>
        <strain evidence="1 2">1H-GS9</strain>
    </source>
</reference>
<accession>A0ABY3X026</accession>